<reference evidence="1 2" key="2">
    <citation type="journal article" date="2011" name="Stand. Genomic Sci.">
        <title>Complete genome sequence of Mahella australiensis type strain (50-1 BON).</title>
        <authorList>
            <person name="Sikorski J."/>
            <person name="Teshima H."/>
            <person name="Nolan M."/>
            <person name="Lucas S."/>
            <person name="Hammon N."/>
            <person name="Deshpande S."/>
            <person name="Cheng J.F."/>
            <person name="Pitluck S."/>
            <person name="Liolios K."/>
            <person name="Pagani I."/>
            <person name="Ivanova N."/>
            <person name="Huntemann M."/>
            <person name="Mavromatis K."/>
            <person name="Ovchinikova G."/>
            <person name="Pati A."/>
            <person name="Tapia R."/>
            <person name="Han C."/>
            <person name="Goodwin L."/>
            <person name="Chen A."/>
            <person name="Palaniappan K."/>
            <person name="Land M."/>
            <person name="Hauser L."/>
            <person name="Ngatchou-Djao O.D."/>
            <person name="Rohde M."/>
            <person name="Pukall R."/>
            <person name="Spring S."/>
            <person name="Abt B."/>
            <person name="Goker M."/>
            <person name="Detter J.C."/>
            <person name="Woyke T."/>
            <person name="Bristow J."/>
            <person name="Markowitz V."/>
            <person name="Hugenholtz P."/>
            <person name="Eisen J.A."/>
            <person name="Kyrpides N.C."/>
            <person name="Klenk H.P."/>
            <person name="Lapidus A."/>
        </authorList>
    </citation>
    <scope>NUCLEOTIDE SEQUENCE [LARGE SCALE GENOMIC DNA]</scope>
    <source>
        <strain evidence="2">DSM 15567 / CIP 107919 / 50-1 BON</strain>
    </source>
</reference>
<accession>F3ZW60</accession>
<dbReference type="eggNOG" id="COG1493">
    <property type="taxonomic scope" value="Bacteria"/>
</dbReference>
<reference evidence="2" key="1">
    <citation type="submission" date="2010-11" db="EMBL/GenBank/DDBJ databases">
        <title>The complete genome of Mahella australiensis DSM 15567.</title>
        <authorList>
            <consortium name="US DOE Joint Genome Institute (JGI-PGF)"/>
            <person name="Lucas S."/>
            <person name="Copeland A."/>
            <person name="Lapidus A."/>
            <person name="Bruce D."/>
            <person name="Goodwin L."/>
            <person name="Pitluck S."/>
            <person name="Kyrpides N."/>
            <person name="Mavromatis K."/>
            <person name="Pagani I."/>
            <person name="Ivanova N."/>
            <person name="Teshima H."/>
            <person name="Brettin T."/>
            <person name="Detter J.C."/>
            <person name="Han C."/>
            <person name="Tapia R."/>
            <person name="Land M."/>
            <person name="Hauser L."/>
            <person name="Markowitz V."/>
            <person name="Cheng J.-F."/>
            <person name="Hugenholtz P."/>
            <person name="Woyke T."/>
            <person name="Wu D."/>
            <person name="Spring S."/>
            <person name="Pukall R."/>
            <person name="Steenblock K."/>
            <person name="Schneider S."/>
            <person name="Klenk H.-P."/>
            <person name="Eisen J.A."/>
        </authorList>
    </citation>
    <scope>NUCLEOTIDE SEQUENCE [LARGE SCALE GENOMIC DNA]</scope>
    <source>
        <strain evidence="2">DSM 15567 / CIP 107919 / 50-1 BON</strain>
    </source>
</reference>
<dbReference type="SUPFAM" id="SSF75138">
    <property type="entry name" value="HprK N-terminal domain-like"/>
    <property type="match status" value="1"/>
</dbReference>
<dbReference type="HOGENOM" id="CLU_140224_0_0_9"/>
<dbReference type="EMBL" id="CP002360">
    <property type="protein sequence ID" value="AEE96440.1"/>
    <property type="molecule type" value="Genomic_DNA"/>
</dbReference>
<dbReference type="Proteomes" id="UP000008457">
    <property type="component" value="Chromosome"/>
</dbReference>
<organism evidence="1 2">
    <name type="scientific">Mahella australiensis (strain DSM 15567 / CIP 107919 / 50-1 BON)</name>
    <dbReference type="NCBI Taxonomy" id="697281"/>
    <lineage>
        <taxon>Bacteria</taxon>
        <taxon>Bacillati</taxon>
        <taxon>Bacillota</taxon>
        <taxon>Clostridia</taxon>
        <taxon>Thermoanaerobacterales</taxon>
        <taxon>Thermoanaerobacterales Family IV. Incertae Sedis</taxon>
        <taxon>Mahella</taxon>
    </lineage>
</organism>
<dbReference type="Gene3D" id="3.40.1390.20">
    <property type="entry name" value="HprK N-terminal domain-like"/>
    <property type="match status" value="1"/>
</dbReference>
<dbReference type="KEGG" id="mas:Mahau_1246"/>
<proteinExistence type="predicted"/>
<evidence type="ECO:0000313" key="2">
    <source>
        <dbReference type="Proteomes" id="UP000008457"/>
    </source>
</evidence>
<dbReference type="AlphaFoldDB" id="F3ZW60"/>
<dbReference type="STRING" id="697281.Mahau_1246"/>
<dbReference type="RefSeq" id="WP_013780870.1">
    <property type="nucleotide sequence ID" value="NC_015520.1"/>
</dbReference>
<sequence length="113" mass="12240">MTLDQVAQALQADVLVHGDAWQSIDVDFACGCDLISDILAFVKNKTILLTGLTNIQLIKTVQVLDIPAIVFVRGKRPSEDFVKAAELADIPILVTQHTMYVACGLLYQAGLKG</sequence>
<keyword evidence="2" id="KW-1185">Reference proteome</keyword>
<dbReference type="OrthoDB" id="9800390at2"/>
<gene>
    <name evidence="1" type="ordered locus">Mahau_1246</name>
</gene>
<protein>
    <submittedName>
        <fullName evidence="1">DRTGG domain-containing protein</fullName>
    </submittedName>
</protein>
<name>F3ZW60_MAHA5</name>
<dbReference type="InterPro" id="IPR028979">
    <property type="entry name" value="Ser_kin/Pase_Hpr-like_N_sf"/>
</dbReference>
<evidence type="ECO:0000313" key="1">
    <source>
        <dbReference type="EMBL" id="AEE96440.1"/>
    </source>
</evidence>